<evidence type="ECO:0008006" key="3">
    <source>
        <dbReference type="Google" id="ProtNLM"/>
    </source>
</evidence>
<evidence type="ECO:0000313" key="2">
    <source>
        <dbReference type="Proteomes" id="UP000284202"/>
    </source>
</evidence>
<reference evidence="2" key="1">
    <citation type="submission" date="2018-09" db="EMBL/GenBank/DDBJ databases">
        <title>Acidovorax cavernicola nov. sp. isolated from Gruta de las Maravillas (Aracena, Spain).</title>
        <authorList>
            <person name="Jurado V."/>
            <person name="Gutierrez-Patricio S."/>
            <person name="Gonzalez-Pimentel J.L."/>
            <person name="Miller A.Z."/>
            <person name="Laiz L."/>
            <person name="Saiz-Jimenez C."/>
        </authorList>
    </citation>
    <scope>NUCLEOTIDE SEQUENCE [LARGE SCALE GENOMIC DNA]</scope>
    <source>
        <strain evidence="2">1011MAR3C25</strain>
    </source>
</reference>
<dbReference type="Proteomes" id="UP000284202">
    <property type="component" value="Unassembled WGS sequence"/>
</dbReference>
<accession>A0A418ST12</accession>
<keyword evidence="2" id="KW-1185">Reference proteome</keyword>
<dbReference type="OrthoDB" id="9179874at2"/>
<protein>
    <recommendedName>
        <fullName evidence="3">Sarcosine oxidase subunit gamma</fullName>
    </recommendedName>
</protein>
<dbReference type="RefSeq" id="WP_119749924.1">
    <property type="nucleotide sequence ID" value="NZ_QZCG01000009.1"/>
</dbReference>
<sequence>MTPHIIPARNWPLENRLPLLATWPADRRNRLLDLSALPRFGLRGPGTTAWLIACGYPLPESMDHAIETDGMTIARLGAEEFVILADPIAGSPRLAQLRREWRDAPDPRGFDAYREESWCWLNLSGPAVPEALPLLTGIDSRIHVFGPGTVMQTRAMHMDAVLIRNERGGQPGLDMLFDIASSEYAADFIADILPDFGMGRLAG</sequence>
<organism evidence="1 2">
    <name type="scientific">Paracoccus onubensis</name>
    <dbReference type="NCBI Taxonomy" id="1675788"/>
    <lineage>
        <taxon>Bacteria</taxon>
        <taxon>Pseudomonadati</taxon>
        <taxon>Pseudomonadota</taxon>
        <taxon>Alphaproteobacteria</taxon>
        <taxon>Rhodobacterales</taxon>
        <taxon>Paracoccaceae</taxon>
        <taxon>Paracoccus</taxon>
    </lineage>
</organism>
<proteinExistence type="predicted"/>
<evidence type="ECO:0000313" key="1">
    <source>
        <dbReference type="EMBL" id="RJE84113.1"/>
    </source>
</evidence>
<dbReference type="AlphaFoldDB" id="A0A418ST12"/>
<name>A0A418ST12_9RHOB</name>
<dbReference type="Gene3D" id="3.30.1360.120">
    <property type="entry name" value="Probable tRNA modification gtpase trme, domain 1"/>
    <property type="match status" value="1"/>
</dbReference>
<dbReference type="EMBL" id="QZCG01000009">
    <property type="protein sequence ID" value="RJE84113.1"/>
    <property type="molecule type" value="Genomic_DNA"/>
</dbReference>
<dbReference type="InterPro" id="IPR027266">
    <property type="entry name" value="TrmE/GcvT-like"/>
</dbReference>
<gene>
    <name evidence="1" type="ORF">D3P04_13980</name>
</gene>
<dbReference type="SUPFAM" id="SSF103025">
    <property type="entry name" value="Folate-binding domain"/>
    <property type="match status" value="1"/>
</dbReference>
<comment type="caution">
    <text evidence="1">The sequence shown here is derived from an EMBL/GenBank/DDBJ whole genome shotgun (WGS) entry which is preliminary data.</text>
</comment>